<reference evidence="1 2" key="1">
    <citation type="journal article" date="2017" name="Front. Cell. Infect. Microbiol.">
        <title>Whole Genome Sequence and Phylogenetic Analysis Show Helicobacter pylori Strains from Latin America Have Followed a Unique Evolution Pathway.</title>
        <authorList>
            <person name="Munoz-Ramirez Z.Y."/>
            <person name="Mendez-Tenorio A."/>
            <person name="Kato I."/>
            <person name="Bravo M.M."/>
            <person name="Rizzato C."/>
            <person name="Thorell K."/>
            <person name="Torres R.C."/>
            <person name="Aviles-Jimenez F."/>
            <person name="Camorlinga M."/>
            <person name="Canzian F."/>
            <person name="Torres J."/>
        </authorList>
    </citation>
    <scope>NUCLEOTIDE SEQUENCE [LARGE SCALE GENOMIC DNA]</scope>
    <source>
        <strain evidence="1 2">CG22371</strain>
    </source>
</reference>
<gene>
    <name evidence="1" type="ORF">B0X56_04615</name>
</gene>
<evidence type="ECO:0000313" key="2">
    <source>
        <dbReference type="Proteomes" id="UP000318633"/>
    </source>
</evidence>
<comment type="caution">
    <text evidence="1">The sequence shown here is derived from an EMBL/GenBank/DDBJ whole genome shotgun (WGS) entry which is preliminary data.</text>
</comment>
<proteinExistence type="predicted"/>
<dbReference type="AlphaFoldDB" id="A0ABD6QWY3"/>
<organism evidence="1 2">
    <name type="scientific">Helicobacter pylori</name>
    <name type="common">Campylobacter pylori</name>
    <dbReference type="NCBI Taxonomy" id="210"/>
    <lineage>
        <taxon>Bacteria</taxon>
        <taxon>Pseudomonadati</taxon>
        <taxon>Campylobacterota</taxon>
        <taxon>Epsilonproteobacteria</taxon>
        <taxon>Campylobacterales</taxon>
        <taxon>Helicobacteraceae</taxon>
        <taxon>Helicobacter</taxon>
    </lineage>
</organism>
<protein>
    <submittedName>
        <fullName evidence="1">Haloacid dehalogenase</fullName>
    </submittedName>
</protein>
<feature type="non-terminal residue" evidence="1">
    <location>
        <position position="36"/>
    </location>
</feature>
<name>A0ABD6QWY3_HELPX</name>
<evidence type="ECO:0000313" key="1">
    <source>
        <dbReference type="EMBL" id="OOQ16883.1"/>
    </source>
</evidence>
<sequence>MISNLLKSYLDDFMPILSQPNLNEVVFNKEKEYFLH</sequence>
<dbReference type="EMBL" id="MUPB01000124">
    <property type="protein sequence ID" value="OOQ16883.1"/>
    <property type="molecule type" value="Genomic_DNA"/>
</dbReference>
<accession>A0ABD6QWY3</accession>
<dbReference type="Proteomes" id="UP000318633">
    <property type="component" value="Unassembled WGS sequence"/>
</dbReference>